<dbReference type="Gene3D" id="3.40.50.2000">
    <property type="entry name" value="Glycogen Phosphorylase B"/>
    <property type="match status" value="2"/>
</dbReference>
<protein>
    <submittedName>
        <fullName evidence="2">Putative glycosyltransferase EpsF</fullName>
        <ecNumber evidence="2">2.4.-.-</ecNumber>
    </submittedName>
</protein>
<dbReference type="PANTHER" id="PTHR12526">
    <property type="entry name" value="GLYCOSYLTRANSFERASE"/>
    <property type="match status" value="1"/>
</dbReference>
<dbReference type="AlphaFoldDB" id="A0A428AMX5"/>
<dbReference type="SUPFAM" id="SSF53756">
    <property type="entry name" value="UDP-Glycosyltransferase/glycogen phosphorylase"/>
    <property type="match status" value="1"/>
</dbReference>
<dbReference type="InterPro" id="IPR001296">
    <property type="entry name" value="Glyco_trans_1"/>
</dbReference>
<organism evidence="2 3">
    <name type="scientific">Streptococcus cristatus</name>
    <dbReference type="NCBI Taxonomy" id="45634"/>
    <lineage>
        <taxon>Bacteria</taxon>
        <taxon>Bacillati</taxon>
        <taxon>Bacillota</taxon>
        <taxon>Bacilli</taxon>
        <taxon>Lactobacillales</taxon>
        <taxon>Streptococcaceae</taxon>
        <taxon>Streptococcus</taxon>
    </lineage>
</organism>
<dbReference type="EC" id="2.4.-.-" evidence="2"/>
<feature type="domain" description="Glycosyl transferase family 1" evidence="1">
    <location>
        <begin position="191"/>
        <end position="343"/>
    </location>
</feature>
<evidence type="ECO:0000259" key="1">
    <source>
        <dbReference type="Pfam" id="PF00534"/>
    </source>
</evidence>
<sequence length="381" mass="43598">MVYKILMTGMSPVLAGTETFIMNYYRHLDPSKFQVDFIKRTREPIVFEDEIISKGSRVYYLPRKGKNPLKYMRELREFFATEGKKYDAIWYNAMAIPNLDLLKYAKKYGIKTRIIHSHSSMFKGNKVRQILHNLNRLKLPQIATHFFACSGIAADYMFIDKIRSGAQIIQNAIEVDNFSFSEKDRLDLRTELGWNDCRVIGNVGRLDIQKNQPFLIDVFYEAYKKNPNLRLVIIGKVAGANSTVDLIKEKIKSYGIEDEVLLAGSQKDMKRWLSSLDLFVLPSIFEGLPLSAVEAQANGLPVLVSDAVTTELKILDSIRYLSLDASITVWAKAILELLEKPRATESEIEKMFKLKGFEIETQILTLQNILLGEMNEKVSDC</sequence>
<dbReference type="Pfam" id="PF00534">
    <property type="entry name" value="Glycos_transf_1"/>
    <property type="match status" value="1"/>
</dbReference>
<dbReference type="RefSeq" id="WP_125389912.1">
    <property type="nucleotide sequence ID" value="NZ_RJNA01000004.1"/>
</dbReference>
<keyword evidence="2" id="KW-0328">Glycosyltransferase</keyword>
<keyword evidence="2" id="KW-0808">Transferase</keyword>
<gene>
    <name evidence="2" type="primary">epsF_2</name>
    <name evidence="2" type="ORF">D8872_02975</name>
</gene>
<accession>A0A428AMX5</accession>
<proteinExistence type="predicted"/>
<comment type="caution">
    <text evidence="2">The sequence shown here is derived from an EMBL/GenBank/DDBJ whole genome shotgun (WGS) entry which is preliminary data.</text>
</comment>
<evidence type="ECO:0000313" key="2">
    <source>
        <dbReference type="EMBL" id="RSI44225.1"/>
    </source>
</evidence>
<reference evidence="2 3" key="1">
    <citation type="submission" date="2018-11" db="EMBL/GenBank/DDBJ databases">
        <title>Species Designations Belie Phenotypic and Genotypic Heterogeneity in Oral Streptococci.</title>
        <authorList>
            <person name="Velsko I."/>
        </authorList>
    </citation>
    <scope>NUCLEOTIDE SEQUENCE [LARGE SCALE GENOMIC DNA]</scope>
    <source>
        <strain evidence="2 3">BCC51</strain>
    </source>
</reference>
<dbReference type="GO" id="GO:0016757">
    <property type="term" value="F:glycosyltransferase activity"/>
    <property type="evidence" value="ECO:0007669"/>
    <property type="project" value="UniProtKB-KW"/>
</dbReference>
<dbReference type="CDD" id="cd03812">
    <property type="entry name" value="GT4_CapH-like"/>
    <property type="match status" value="1"/>
</dbReference>
<dbReference type="EMBL" id="RJNA01000004">
    <property type="protein sequence ID" value="RSI44225.1"/>
    <property type="molecule type" value="Genomic_DNA"/>
</dbReference>
<dbReference type="PANTHER" id="PTHR12526:SF630">
    <property type="entry name" value="GLYCOSYLTRANSFERASE"/>
    <property type="match status" value="1"/>
</dbReference>
<name>A0A428AMX5_STRCR</name>
<dbReference type="Proteomes" id="UP000282617">
    <property type="component" value="Unassembled WGS sequence"/>
</dbReference>
<evidence type="ECO:0000313" key="3">
    <source>
        <dbReference type="Proteomes" id="UP000282617"/>
    </source>
</evidence>